<dbReference type="RefSeq" id="WP_112747726.1">
    <property type="nucleotide sequence ID" value="NZ_QMFY01000007.1"/>
</dbReference>
<feature type="repeat" description="TPR" evidence="3">
    <location>
        <begin position="348"/>
        <end position="381"/>
    </location>
</feature>
<evidence type="ECO:0000256" key="2">
    <source>
        <dbReference type="ARBA" id="ARBA00022803"/>
    </source>
</evidence>
<protein>
    <recommendedName>
        <fullName evidence="7">Tetratricopeptide repeat protein</fullName>
    </recommendedName>
</protein>
<evidence type="ECO:0000313" key="5">
    <source>
        <dbReference type="EMBL" id="RAW00384.1"/>
    </source>
</evidence>
<dbReference type="PANTHER" id="PTHR44858">
    <property type="entry name" value="TETRATRICOPEPTIDE REPEAT PROTEIN 6"/>
    <property type="match status" value="1"/>
</dbReference>
<dbReference type="InterPro" id="IPR011990">
    <property type="entry name" value="TPR-like_helical_dom_sf"/>
</dbReference>
<dbReference type="Gene3D" id="1.25.40.10">
    <property type="entry name" value="Tetratricopeptide repeat domain"/>
    <property type="match status" value="1"/>
</dbReference>
<dbReference type="EMBL" id="QMFY01000007">
    <property type="protein sequence ID" value="RAW00384.1"/>
    <property type="molecule type" value="Genomic_DNA"/>
</dbReference>
<keyword evidence="6" id="KW-1185">Reference proteome</keyword>
<dbReference type="SMART" id="SM00028">
    <property type="entry name" value="TPR"/>
    <property type="match status" value="3"/>
</dbReference>
<comment type="caution">
    <text evidence="5">The sequence shown here is derived from an EMBL/GenBank/DDBJ whole genome shotgun (WGS) entry which is preliminary data.</text>
</comment>
<name>A0A364Y0R2_9BACT</name>
<dbReference type="GO" id="GO:0046813">
    <property type="term" value="P:receptor-mediated virion attachment to host cell"/>
    <property type="evidence" value="ECO:0007669"/>
    <property type="project" value="TreeGrafter"/>
</dbReference>
<evidence type="ECO:0000256" key="4">
    <source>
        <dbReference type="SAM" id="SignalP"/>
    </source>
</evidence>
<dbReference type="Proteomes" id="UP000251889">
    <property type="component" value="Unassembled WGS sequence"/>
</dbReference>
<dbReference type="PANTHER" id="PTHR44858:SF1">
    <property type="entry name" value="UDP-N-ACETYLGLUCOSAMINE--PEPTIDE N-ACETYLGLUCOSAMINYLTRANSFERASE SPINDLY-RELATED"/>
    <property type="match status" value="1"/>
</dbReference>
<keyword evidence="4" id="KW-0732">Signal</keyword>
<feature type="repeat" description="TPR" evidence="3">
    <location>
        <begin position="274"/>
        <end position="307"/>
    </location>
</feature>
<feature type="chain" id="PRO_5016644639" description="Tetratricopeptide repeat protein" evidence="4">
    <location>
        <begin position="21"/>
        <end position="396"/>
    </location>
</feature>
<evidence type="ECO:0000256" key="3">
    <source>
        <dbReference type="PROSITE-ProRule" id="PRU00339"/>
    </source>
</evidence>
<accession>A0A364Y0R2</accession>
<keyword evidence="2 3" id="KW-0802">TPR repeat</keyword>
<evidence type="ECO:0000256" key="1">
    <source>
        <dbReference type="ARBA" id="ARBA00022737"/>
    </source>
</evidence>
<reference evidence="5 6" key="1">
    <citation type="submission" date="2018-06" db="EMBL/GenBank/DDBJ databases">
        <title>Chryseolinea flavus sp. nov., a member of the phylum Bacteroidetes isolated from soil.</title>
        <authorList>
            <person name="Li Y."/>
            <person name="Wang J."/>
        </authorList>
    </citation>
    <scope>NUCLEOTIDE SEQUENCE [LARGE SCALE GENOMIC DNA]</scope>
    <source>
        <strain evidence="5 6">SDU1-6</strain>
    </source>
</reference>
<organism evidence="5 6">
    <name type="scientific">Pseudochryseolinea flava</name>
    <dbReference type="NCBI Taxonomy" id="2059302"/>
    <lineage>
        <taxon>Bacteria</taxon>
        <taxon>Pseudomonadati</taxon>
        <taxon>Bacteroidota</taxon>
        <taxon>Cytophagia</taxon>
        <taxon>Cytophagales</taxon>
        <taxon>Fulvivirgaceae</taxon>
        <taxon>Pseudochryseolinea</taxon>
    </lineage>
</organism>
<dbReference type="PROSITE" id="PS50005">
    <property type="entry name" value="TPR"/>
    <property type="match status" value="2"/>
</dbReference>
<dbReference type="Pfam" id="PF13414">
    <property type="entry name" value="TPR_11"/>
    <property type="match status" value="1"/>
</dbReference>
<dbReference type="AlphaFoldDB" id="A0A364Y0R2"/>
<keyword evidence="1" id="KW-0677">Repeat</keyword>
<sequence length="396" mass="43005">MKSILHVVVAVLFCSSAVLAQQTEIQVLSAVVKDQAIAGAQVIFQKNGEASVTATTDARGKIKITSPFGGVDDASVTLIIKKEGYSTLVTKGPVKGLTYALSPTMNTLDGLRVVLHWNQNPLDIDSHLAYPGSHIYFERKTGAQANLDVDDTDGYGPETITVIKKADGKRYVYAVHNYTDMEQTGSSGLSSESDAKVFVYIGNTLIKSYLVPKNNAAGNLWVVFMIDEGGAFVDINKFSDAGSQEVVDARLQRYLLPSETVAGSVTPQANITQSIAANKKGEAAYHAGNLEGSVEYYQLAIELDPNNGQAYSNLGLSFQKLNREAEALWANRKAITLAHGPAMKTTQASSYYNIAKIYESKGQWEDALSNYTRAKQLKVNPVYDNAIKRMNTKLGR</sequence>
<proteinExistence type="predicted"/>
<gene>
    <name evidence="5" type="ORF">DQQ10_15135</name>
</gene>
<feature type="signal peptide" evidence="4">
    <location>
        <begin position="1"/>
        <end position="20"/>
    </location>
</feature>
<dbReference type="InterPro" id="IPR050498">
    <property type="entry name" value="Ycf3"/>
</dbReference>
<evidence type="ECO:0000313" key="6">
    <source>
        <dbReference type="Proteomes" id="UP000251889"/>
    </source>
</evidence>
<dbReference type="SUPFAM" id="SSF48452">
    <property type="entry name" value="TPR-like"/>
    <property type="match status" value="1"/>
</dbReference>
<dbReference type="Pfam" id="PF13181">
    <property type="entry name" value="TPR_8"/>
    <property type="match status" value="1"/>
</dbReference>
<dbReference type="GO" id="GO:0009279">
    <property type="term" value="C:cell outer membrane"/>
    <property type="evidence" value="ECO:0007669"/>
    <property type="project" value="TreeGrafter"/>
</dbReference>
<dbReference type="InterPro" id="IPR019734">
    <property type="entry name" value="TPR_rpt"/>
</dbReference>
<dbReference type="OrthoDB" id="9780183at2"/>
<evidence type="ECO:0008006" key="7">
    <source>
        <dbReference type="Google" id="ProtNLM"/>
    </source>
</evidence>